<evidence type="ECO:0000259" key="2">
    <source>
        <dbReference type="PROSITE" id="PS50234"/>
    </source>
</evidence>
<proteinExistence type="predicted"/>
<dbReference type="InterPro" id="IPR002035">
    <property type="entry name" value="VWF_A"/>
</dbReference>
<evidence type="ECO:0000313" key="5">
    <source>
        <dbReference type="Proteomes" id="UP000472355"/>
    </source>
</evidence>
<evidence type="ECO:0000256" key="1">
    <source>
        <dbReference type="SAM" id="Phobius"/>
    </source>
</evidence>
<evidence type="ECO:0000259" key="3">
    <source>
        <dbReference type="PROSITE" id="PS51820"/>
    </source>
</evidence>
<protein>
    <submittedName>
        <fullName evidence="4">VWA domain-containing protein</fullName>
    </submittedName>
</protein>
<dbReference type="InterPro" id="IPR011658">
    <property type="entry name" value="PA14_dom"/>
</dbReference>
<dbReference type="PROSITE" id="PS51820">
    <property type="entry name" value="PA14"/>
    <property type="match status" value="1"/>
</dbReference>
<dbReference type="Gene3D" id="2.60.120.1560">
    <property type="match status" value="1"/>
</dbReference>
<accession>A0A6M0SQF6</accession>
<dbReference type="InterPro" id="IPR036465">
    <property type="entry name" value="vWFA_dom_sf"/>
</dbReference>
<evidence type="ECO:0000313" key="4">
    <source>
        <dbReference type="EMBL" id="NFA43532.1"/>
    </source>
</evidence>
<keyword evidence="1" id="KW-0812">Transmembrane</keyword>
<dbReference type="Pfam" id="PF13519">
    <property type="entry name" value="VWA_2"/>
    <property type="match status" value="1"/>
</dbReference>
<dbReference type="Gene3D" id="3.40.50.410">
    <property type="entry name" value="von Willebrand factor, type A domain"/>
    <property type="match status" value="1"/>
</dbReference>
<dbReference type="Proteomes" id="UP000472355">
    <property type="component" value="Unassembled WGS sequence"/>
</dbReference>
<feature type="domain" description="VWFA" evidence="2">
    <location>
        <begin position="79"/>
        <end position="352"/>
    </location>
</feature>
<dbReference type="AlphaFoldDB" id="A0A6M0SQF6"/>
<dbReference type="EMBL" id="SGKU01000041">
    <property type="protein sequence ID" value="NFA43532.1"/>
    <property type="molecule type" value="Genomic_DNA"/>
</dbReference>
<reference evidence="4 5" key="1">
    <citation type="submission" date="2019-02" db="EMBL/GenBank/DDBJ databases">
        <title>Genome sequencing of Clostridium botulinum clinical isolates.</title>
        <authorList>
            <person name="Brunt J."/>
            <person name="Van Vliet A.H.M."/>
            <person name="Stringer S.C."/>
            <person name="Grant K.A."/>
            <person name="Carter A.C."/>
            <person name="Peck M.W."/>
        </authorList>
    </citation>
    <scope>NUCLEOTIDE SEQUENCE [LARGE SCALE GENOMIC DNA]</scope>
    <source>
        <strain evidence="4 5">H113700579</strain>
    </source>
</reference>
<comment type="caution">
    <text evidence="4">The sequence shown here is derived from an EMBL/GenBank/DDBJ whole genome shotgun (WGS) entry which is preliminary data.</text>
</comment>
<dbReference type="SMART" id="SM00327">
    <property type="entry name" value="VWA"/>
    <property type="match status" value="1"/>
</dbReference>
<dbReference type="PROSITE" id="PS50234">
    <property type="entry name" value="VWFA"/>
    <property type="match status" value="1"/>
</dbReference>
<sequence>MEEEHSKKNKIKKRVFSFFIFIIFILCTSVPIIVKANSDIPQFDISISANPQSANIGEDIVVSGTITPKDFTAEVKPKDVVLVLDISGSMSDDANIECTEKRKTTKTNYYEEYWNGKWYSHNIEYYVNVNDYCSKHRRKGPHNERKIDELKKSALTFIDRLKDTPNLRISIVDFNTGSVIKSDFSSDFENLKEEINKLSAGGGTNIGGGLRQAAYLLSNSSSKNSNDDKYVVFMSDGQPTDMYIKDYVNKNNNFIDLDYYTDISQKENGKEKNGVYYKYPLRYSELVGQQIKNQGYTVYSIGYDLKNAHQSDSTVNQDASVTLKDIHNSMTNKEENFFESSTGLLEKIFSDIADKIAYSATDVKLNLDFPESIEIIGNQKVIPLDNIVYKEAFREGNKIRYHAEPIKFNFIIRGNTPGDFNLFYNAKITFMWDGEPKELFLDDLNVTITDPRKPKVIIKASDSAKTIEYDSSVKANNTDENYKLYGKSTLQIDAIGVDAKYLRYRFNSKNEWKYMELNRENDIDKEKPNYLTQMSYDVSHMPLRSNEEMWNNRNEVFKEPFFKDITQISTKVSSGTKGQYVEKEEIKKENGNIVTRWKPKTLFVENYDVSSYAPGYKEASKSWGYMTVPEDGEYTFKAITDDGFYGNITVDGESKVIGDAFRVKWYKDQPPASEPIKLKKGEYYPVYFEYFNWGGAACYKIECSKNGDRKTGYKEVGKMGIKFYPSKSNLPTLDANNGFMGSKFIDIPTEIAKYTLEYELVDYGDDKHANNESKGKGKFGIFEVEERFTLNKYFSQNGSKKGNEFQIDKNEAFEIKYEVKPKDIPMSELYKGKKINTPADLFYVKHITLEDILPEGLYTTITFEENNVTKEKITEEINLSKESLEYKLNGNNYVAEPYVFTVKVECRPNVSKKVSFKKSGSFGYRDVSLDDNSRISLNQCFDDELTLNIKGESEITKHGVVIEGDIKDPFNDKYEFDKLIFKKNIPYTLGFIIDAKGSDNNFTLNSKNADISKMLIYELNSEGKIIDSSKKEITDISKIGIEGNGMGSNIKQGKKYVVIYYAKFKNDIGRSEFIAKLDSGFSKNLILNFDEEMPELF</sequence>
<dbReference type="CDD" id="cd00198">
    <property type="entry name" value="vWFA"/>
    <property type="match status" value="1"/>
</dbReference>
<dbReference type="Pfam" id="PF07691">
    <property type="entry name" value="PA14"/>
    <property type="match status" value="1"/>
</dbReference>
<feature type="transmembrane region" description="Helical" evidence="1">
    <location>
        <begin position="15"/>
        <end position="34"/>
    </location>
</feature>
<dbReference type="PANTHER" id="PTHR10579:SF43">
    <property type="entry name" value="ZINC FINGER (C3HC4-TYPE RING FINGER) FAMILY PROTEIN"/>
    <property type="match status" value="1"/>
</dbReference>
<organism evidence="4 5">
    <name type="scientific">Clostridium botulinum</name>
    <dbReference type="NCBI Taxonomy" id="1491"/>
    <lineage>
        <taxon>Bacteria</taxon>
        <taxon>Bacillati</taxon>
        <taxon>Bacillota</taxon>
        <taxon>Clostridia</taxon>
        <taxon>Eubacteriales</taxon>
        <taxon>Clostridiaceae</taxon>
        <taxon>Clostridium</taxon>
    </lineage>
</organism>
<gene>
    <name evidence="4" type="ORF">EXM65_13325</name>
</gene>
<name>A0A6M0SQF6_CLOBO</name>
<keyword evidence="1" id="KW-0472">Membrane</keyword>
<dbReference type="InterPro" id="IPR051266">
    <property type="entry name" value="CLCR"/>
</dbReference>
<dbReference type="SUPFAM" id="SSF56988">
    <property type="entry name" value="Anthrax protective antigen"/>
    <property type="match status" value="1"/>
</dbReference>
<dbReference type="PANTHER" id="PTHR10579">
    <property type="entry name" value="CALCIUM-ACTIVATED CHLORIDE CHANNEL REGULATOR"/>
    <property type="match status" value="1"/>
</dbReference>
<feature type="domain" description="PA14" evidence="3">
    <location>
        <begin position="571"/>
        <end position="717"/>
    </location>
</feature>
<dbReference type="SUPFAM" id="SSF53300">
    <property type="entry name" value="vWA-like"/>
    <property type="match status" value="1"/>
</dbReference>
<dbReference type="InterPro" id="IPR037524">
    <property type="entry name" value="PA14/GLEYA"/>
</dbReference>
<keyword evidence="1" id="KW-1133">Transmembrane helix</keyword>